<dbReference type="InterPro" id="IPR033749">
    <property type="entry name" value="Polyprenyl_synt_CS"/>
</dbReference>
<dbReference type="PANTHER" id="PTHR12001">
    <property type="entry name" value="GERANYLGERANYL PYROPHOSPHATE SYNTHASE"/>
    <property type="match status" value="1"/>
</dbReference>
<dbReference type="GO" id="GO:0004659">
    <property type="term" value="F:prenyltransferase activity"/>
    <property type="evidence" value="ECO:0007669"/>
    <property type="project" value="InterPro"/>
</dbReference>
<sequence length="326" mass="36997">MKKSLYNFDEVLDIVNTRITQINYKNKPQSLFDPITYILSLGGKRVRPALALMSYNLYKEDVERVIPIALAIEVFHNFTLLHDDLMDRADMRRGKPTVHIKWNDNTAVLSGDAMLIEAYKEIAKTESQQLPRVLDLFSETATEICCGQQYDMEFEQRLDVTIPEYLEMIRLKTAVLLGCALKEGAIVAGASDTDANNLYDFGINVGLGFQLRDDLLDVYGDSESFGKKIGGDILCNKKTFLLITALADPLTRNELLAWIDKTDFKENKKIEAVTKIYDKLDLKTKSEKLISDYYEKAMGCLDKVSVSNDRKAELHRLAKNLTSRIS</sequence>
<evidence type="ECO:0000256" key="1">
    <source>
        <dbReference type="ARBA" id="ARBA00001946"/>
    </source>
</evidence>
<organism evidence="7">
    <name type="scientific">uncultured Dysgonomonas sp</name>
    <dbReference type="NCBI Taxonomy" id="206096"/>
    <lineage>
        <taxon>Bacteria</taxon>
        <taxon>Pseudomonadati</taxon>
        <taxon>Bacteroidota</taxon>
        <taxon>Bacteroidia</taxon>
        <taxon>Bacteroidales</taxon>
        <taxon>Dysgonomonadaceae</taxon>
        <taxon>Dysgonomonas</taxon>
        <taxon>environmental samples</taxon>
    </lineage>
</organism>
<dbReference type="Pfam" id="PF00348">
    <property type="entry name" value="polyprenyl_synt"/>
    <property type="match status" value="1"/>
</dbReference>
<gene>
    <name evidence="7" type="ORF">KL86DYS1_11082</name>
</gene>
<dbReference type="SFLD" id="SFLDG01017">
    <property type="entry name" value="Polyprenyl_Transferase_Like"/>
    <property type="match status" value="1"/>
</dbReference>
<dbReference type="GO" id="GO:0008299">
    <property type="term" value="P:isoprenoid biosynthetic process"/>
    <property type="evidence" value="ECO:0007669"/>
    <property type="project" value="InterPro"/>
</dbReference>
<evidence type="ECO:0000256" key="2">
    <source>
        <dbReference type="ARBA" id="ARBA00006706"/>
    </source>
</evidence>
<dbReference type="RefSeq" id="WP_296938939.1">
    <property type="nucleotide sequence ID" value="NZ_LT599032.1"/>
</dbReference>
<comment type="cofactor">
    <cofactor evidence="1">
        <name>Mg(2+)</name>
        <dbReference type="ChEBI" id="CHEBI:18420"/>
    </cofactor>
</comment>
<dbReference type="PANTHER" id="PTHR12001:SF85">
    <property type="entry name" value="SHORT CHAIN ISOPRENYL DIPHOSPHATE SYNTHASE"/>
    <property type="match status" value="1"/>
</dbReference>
<protein>
    <submittedName>
        <fullName evidence="7">Uncharacterized protein</fullName>
    </submittedName>
</protein>
<dbReference type="PROSITE" id="PS00444">
    <property type="entry name" value="POLYPRENYL_SYNTHASE_2"/>
    <property type="match status" value="1"/>
</dbReference>
<dbReference type="GO" id="GO:0046872">
    <property type="term" value="F:metal ion binding"/>
    <property type="evidence" value="ECO:0007669"/>
    <property type="project" value="UniProtKB-KW"/>
</dbReference>
<dbReference type="AlphaFoldDB" id="A0A212J475"/>
<evidence type="ECO:0000256" key="6">
    <source>
        <dbReference type="RuleBase" id="RU004466"/>
    </source>
</evidence>
<name>A0A212J475_9BACT</name>
<dbReference type="InterPro" id="IPR008949">
    <property type="entry name" value="Isoprenoid_synthase_dom_sf"/>
</dbReference>
<evidence type="ECO:0000256" key="3">
    <source>
        <dbReference type="ARBA" id="ARBA00022679"/>
    </source>
</evidence>
<evidence type="ECO:0000256" key="4">
    <source>
        <dbReference type="ARBA" id="ARBA00022723"/>
    </source>
</evidence>
<dbReference type="SFLD" id="SFLDS00005">
    <property type="entry name" value="Isoprenoid_Synthase_Type_I"/>
    <property type="match status" value="1"/>
</dbReference>
<accession>A0A212J475</accession>
<keyword evidence="4" id="KW-0479">Metal-binding</keyword>
<reference evidence="7" key="1">
    <citation type="submission" date="2016-04" db="EMBL/GenBank/DDBJ databases">
        <authorList>
            <person name="Evans L.H."/>
            <person name="Alamgir A."/>
            <person name="Owens N."/>
            <person name="Weber N.D."/>
            <person name="Virtaneva K."/>
            <person name="Barbian K."/>
            <person name="Babar A."/>
            <person name="Rosenke K."/>
        </authorList>
    </citation>
    <scope>NUCLEOTIDE SEQUENCE</scope>
    <source>
        <strain evidence="7">86-1</strain>
    </source>
</reference>
<comment type="similarity">
    <text evidence="2 6">Belongs to the FPP/GGPP synthase family.</text>
</comment>
<evidence type="ECO:0000313" key="7">
    <source>
        <dbReference type="EMBL" id="SBV94243.1"/>
    </source>
</evidence>
<dbReference type="EMBL" id="FLUM01000001">
    <property type="protein sequence ID" value="SBV94243.1"/>
    <property type="molecule type" value="Genomic_DNA"/>
</dbReference>
<keyword evidence="3 6" id="KW-0808">Transferase</keyword>
<evidence type="ECO:0000256" key="5">
    <source>
        <dbReference type="ARBA" id="ARBA00022842"/>
    </source>
</evidence>
<dbReference type="SUPFAM" id="SSF48576">
    <property type="entry name" value="Terpenoid synthases"/>
    <property type="match status" value="1"/>
</dbReference>
<proteinExistence type="inferred from homology"/>
<dbReference type="CDD" id="cd00685">
    <property type="entry name" value="Trans_IPPS_HT"/>
    <property type="match status" value="1"/>
</dbReference>
<dbReference type="InterPro" id="IPR000092">
    <property type="entry name" value="Polyprenyl_synt"/>
</dbReference>
<dbReference type="Gene3D" id="1.10.600.10">
    <property type="entry name" value="Farnesyl Diphosphate Synthase"/>
    <property type="match status" value="1"/>
</dbReference>
<dbReference type="PROSITE" id="PS00723">
    <property type="entry name" value="POLYPRENYL_SYNTHASE_1"/>
    <property type="match status" value="1"/>
</dbReference>
<keyword evidence="5" id="KW-0460">Magnesium</keyword>